<dbReference type="AlphaFoldDB" id="A9P0E6"/>
<accession>A9P0E6</accession>
<protein>
    <recommendedName>
        <fullName evidence="2">Glutaredoxin domain-containing protein</fullName>
    </recommendedName>
</protein>
<dbReference type="PANTHER" id="PTHR45669:SF18">
    <property type="entry name" value="GLUTAREDOXIN FAMILY PROTEIN"/>
    <property type="match status" value="1"/>
</dbReference>
<dbReference type="SUPFAM" id="SSF52833">
    <property type="entry name" value="Thioredoxin-like"/>
    <property type="match status" value="1"/>
</dbReference>
<dbReference type="CDD" id="cd03031">
    <property type="entry name" value="GRX_GRX_like"/>
    <property type="match status" value="1"/>
</dbReference>
<dbReference type="PANTHER" id="PTHR45669">
    <property type="entry name" value="GLUTAREDOXIN DOMAIN-CONTAINING CYSTEINE-RICH PROTEIN CG12206-RELATED"/>
    <property type="match status" value="1"/>
</dbReference>
<feature type="domain" description="Glutaredoxin" evidence="2">
    <location>
        <begin position="247"/>
        <end position="312"/>
    </location>
</feature>
<dbReference type="InterPro" id="IPR002109">
    <property type="entry name" value="Glutaredoxin"/>
</dbReference>
<feature type="region of interest" description="Disordered" evidence="1">
    <location>
        <begin position="162"/>
        <end position="197"/>
    </location>
</feature>
<dbReference type="PROSITE" id="PS51354">
    <property type="entry name" value="GLUTAREDOXIN_2"/>
    <property type="match status" value="1"/>
</dbReference>
<evidence type="ECO:0000313" key="3">
    <source>
        <dbReference type="EMBL" id="ABK26357.1"/>
    </source>
</evidence>
<dbReference type="Pfam" id="PF23733">
    <property type="entry name" value="GRXCR1-2_C"/>
    <property type="match status" value="1"/>
</dbReference>
<organism evidence="3">
    <name type="scientific">Picea sitchensis</name>
    <name type="common">Sitka spruce</name>
    <name type="synonym">Pinus sitchensis</name>
    <dbReference type="NCBI Taxonomy" id="3332"/>
    <lineage>
        <taxon>Eukaryota</taxon>
        <taxon>Viridiplantae</taxon>
        <taxon>Streptophyta</taxon>
        <taxon>Embryophyta</taxon>
        <taxon>Tracheophyta</taxon>
        <taxon>Spermatophyta</taxon>
        <taxon>Pinopsida</taxon>
        <taxon>Pinidae</taxon>
        <taxon>Conifers I</taxon>
        <taxon>Pinales</taxon>
        <taxon>Pinaceae</taxon>
        <taxon>Picea</taxon>
    </lineage>
</organism>
<name>A9P0E6_PICSI</name>
<evidence type="ECO:0000259" key="2">
    <source>
        <dbReference type="Pfam" id="PF00462"/>
    </source>
</evidence>
<sequence>MKSNHTKTGSNIQVEPETINTWELMEGLEDNGCSPSSLSNGNGNRKSMERCLDRSFTFHTVKDVEQLVKDEPKVSIWHKVTPGVKIADENSQASAKTPITNPKKSFENGNGFLNGFSPVGVDSPSTPADSITKTIWMQQSSDDSSLTLFDPDLISTFRKAMDEISPRDSTEPVSEVCQGSTGSKSGEDDRGTPGKSFKLRSSSIQARVNTFQQIIDESSAKRLLKSKKSSLKNAKLRAPPGGEDKVVLYFTSLRGIRKTFEDCCTVKLILRGFRVSVDERDISMHSPFRQELQDLLGKPMPVPRLFIGGKYIGGVEEIQQLHEIGELAKYLEDFPVQVHSKPCDGCGDVRFIPCQNCDGSRKVFTEEEGQGLFIRCQQCNENGLIRCPVCC</sequence>
<dbReference type="Pfam" id="PF00462">
    <property type="entry name" value="Glutaredoxin"/>
    <property type="match status" value="1"/>
</dbReference>
<dbReference type="Gene3D" id="3.40.30.10">
    <property type="entry name" value="Glutaredoxin"/>
    <property type="match status" value="1"/>
</dbReference>
<proteinExistence type="evidence at transcript level"/>
<dbReference type="InterPro" id="IPR036249">
    <property type="entry name" value="Thioredoxin-like_sf"/>
</dbReference>
<dbReference type="EMBL" id="EF087102">
    <property type="protein sequence ID" value="ABK26357.1"/>
    <property type="molecule type" value="mRNA"/>
</dbReference>
<evidence type="ECO:0000256" key="1">
    <source>
        <dbReference type="SAM" id="MobiDB-lite"/>
    </source>
</evidence>
<reference evidence="3" key="1">
    <citation type="journal article" date="2008" name="BMC Genomics">
        <title>A conifer genomics resource of 200,000 spruce (Picea spp.) ESTs and 6,464 high-quality, sequence-finished full-length cDNAs for Sitka spruce (Picea sitchensis).</title>
        <authorList>
            <person name="Ralph S.G."/>
            <person name="Chun H.J."/>
            <person name="Kolosova N."/>
            <person name="Cooper D."/>
            <person name="Oddy C."/>
            <person name="Ritland C.E."/>
            <person name="Kirkpatrick R."/>
            <person name="Moore R."/>
            <person name="Barber S."/>
            <person name="Holt R.A."/>
            <person name="Jones S.J."/>
            <person name="Marra M.A."/>
            <person name="Douglas C.J."/>
            <person name="Ritland K."/>
            <person name="Bohlmann J."/>
        </authorList>
    </citation>
    <scope>NUCLEOTIDE SEQUENCE</scope>
    <source>
        <tissue evidence="3">Bark</tissue>
    </source>
</reference>